<dbReference type="InterPro" id="IPR013083">
    <property type="entry name" value="Znf_RING/FYVE/PHD"/>
</dbReference>
<dbReference type="AlphaFoldDB" id="A0AA87ZGW3"/>
<dbReference type="PANTHER" id="PTHR15710">
    <property type="entry name" value="E3 UBIQUITIN-PROTEIN LIGASE PRAJA"/>
    <property type="match status" value="1"/>
</dbReference>
<keyword evidence="10" id="KW-1185">Reference proteome</keyword>
<dbReference type="Proteomes" id="UP001187192">
    <property type="component" value="Unassembled WGS sequence"/>
</dbReference>
<reference evidence="9" key="1">
    <citation type="submission" date="2023-07" db="EMBL/GenBank/DDBJ databases">
        <title>draft genome sequence of fig (Ficus carica).</title>
        <authorList>
            <person name="Takahashi T."/>
            <person name="Nishimura K."/>
        </authorList>
    </citation>
    <scope>NUCLEOTIDE SEQUENCE</scope>
</reference>
<dbReference type="PANTHER" id="PTHR15710:SF243">
    <property type="entry name" value="E3 UBIQUITIN-PROTEIN LIGASE PRAJA-2 ISOFORM X1"/>
    <property type="match status" value="1"/>
</dbReference>
<sequence length="269" mass="31355">MRGKTFPALSSPSFSSSSASSTRKRALDSVIARMLSNTSIPFPLDNLYWSDDYDHDVVHVRRDRAESINLVPLPSRQDIVTKISAYAASMIRQREDNCHKLHMTVWIKKEVVVPHPQYQALMLQHRRYYLRRDHPAVAAERRSRNTTEVEQCSICMEEMTTGSHVTGMPCSHMFHRECIQEWLKRSNTCPICRYCLPTRTELPNNRRDANLNSRPPIRSELLNNRRDDNLNSRPPTRSRLSNNRRDNNLNSRHHVVIRTHVLSSRMTIQ</sequence>
<accession>A0AA87ZGW3</accession>
<dbReference type="CDD" id="cd16454">
    <property type="entry name" value="RING-H2_PA-TM-RING"/>
    <property type="match status" value="1"/>
</dbReference>
<dbReference type="Pfam" id="PF13639">
    <property type="entry name" value="zf-RING_2"/>
    <property type="match status" value="1"/>
</dbReference>
<name>A0AA87ZGW3_FICCA</name>
<evidence type="ECO:0000313" key="9">
    <source>
        <dbReference type="EMBL" id="GMN32480.1"/>
    </source>
</evidence>
<dbReference type="GO" id="GO:0016567">
    <property type="term" value="P:protein ubiquitination"/>
    <property type="evidence" value="ECO:0007669"/>
    <property type="project" value="TreeGrafter"/>
</dbReference>
<evidence type="ECO:0000259" key="8">
    <source>
        <dbReference type="PROSITE" id="PS50089"/>
    </source>
</evidence>
<dbReference type="Gene3D" id="3.30.40.10">
    <property type="entry name" value="Zinc/RING finger domain, C3HC4 (zinc finger)"/>
    <property type="match status" value="1"/>
</dbReference>
<dbReference type="PROSITE" id="PS50089">
    <property type="entry name" value="ZF_RING_2"/>
    <property type="match status" value="1"/>
</dbReference>
<proteinExistence type="predicted"/>
<comment type="caution">
    <text evidence="9">The sequence shown here is derived from an EMBL/GenBank/DDBJ whole genome shotgun (WGS) entry which is preliminary data.</text>
</comment>
<feature type="region of interest" description="Disordered" evidence="7">
    <location>
        <begin position="203"/>
        <end position="254"/>
    </location>
</feature>
<keyword evidence="3" id="KW-0479">Metal-binding</keyword>
<evidence type="ECO:0000256" key="6">
    <source>
        <dbReference type="PROSITE-ProRule" id="PRU00175"/>
    </source>
</evidence>
<organism evidence="9 10">
    <name type="scientific">Ficus carica</name>
    <name type="common">Common fig</name>
    <dbReference type="NCBI Taxonomy" id="3494"/>
    <lineage>
        <taxon>Eukaryota</taxon>
        <taxon>Viridiplantae</taxon>
        <taxon>Streptophyta</taxon>
        <taxon>Embryophyta</taxon>
        <taxon>Tracheophyta</taxon>
        <taxon>Spermatophyta</taxon>
        <taxon>Magnoliopsida</taxon>
        <taxon>eudicotyledons</taxon>
        <taxon>Gunneridae</taxon>
        <taxon>Pentapetalae</taxon>
        <taxon>rosids</taxon>
        <taxon>fabids</taxon>
        <taxon>Rosales</taxon>
        <taxon>Moraceae</taxon>
        <taxon>Ficeae</taxon>
        <taxon>Ficus</taxon>
    </lineage>
</organism>
<keyword evidence="5" id="KW-0862">Zinc</keyword>
<evidence type="ECO:0000256" key="5">
    <source>
        <dbReference type="ARBA" id="ARBA00022833"/>
    </source>
</evidence>
<evidence type="ECO:0000256" key="7">
    <source>
        <dbReference type="SAM" id="MobiDB-lite"/>
    </source>
</evidence>
<gene>
    <name evidence="9" type="ORF">TIFTF001_003704</name>
</gene>
<feature type="domain" description="RING-type" evidence="8">
    <location>
        <begin position="152"/>
        <end position="193"/>
    </location>
</feature>
<evidence type="ECO:0000256" key="1">
    <source>
        <dbReference type="ARBA" id="ARBA00000900"/>
    </source>
</evidence>
<comment type="catalytic activity">
    <reaction evidence="1">
        <text>S-ubiquitinyl-[E2 ubiquitin-conjugating enzyme]-L-cysteine + [acceptor protein]-L-lysine = [E2 ubiquitin-conjugating enzyme]-L-cysteine + N(6)-ubiquitinyl-[acceptor protein]-L-lysine.</text>
        <dbReference type="EC" id="2.3.2.27"/>
    </reaction>
</comment>
<dbReference type="GO" id="GO:0061630">
    <property type="term" value="F:ubiquitin protein ligase activity"/>
    <property type="evidence" value="ECO:0007669"/>
    <property type="project" value="UniProtKB-EC"/>
</dbReference>
<dbReference type="SMART" id="SM00744">
    <property type="entry name" value="RINGv"/>
    <property type="match status" value="1"/>
</dbReference>
<dbReference type="GO" id="GO:0005737">
    <property type="term" value="C:cytoplasm"/>
    <property type="evidence" value="ECO:0007669"/>
    <property type="project" value="TreeGrafter"/>
</dbReference>
<dbReference type="EMBL" id="BTGU01000003">
    <property type="protein sequence ID" value="GMN32480.1"/>
    <property type="molecule type" value="Genomic_DNA"/>
</dbReference>
<dbReference type="SMART" id="SM00184">
    <property type="entry name" value="RING"/>
    <property type="match status" value="1"/>
</dbReference>
<protein>
    <recommendedName>
        <fullName evidence="2">RING-type E3 ubiquitin transferase</fullName>
        <ecNumber evidence="2">2.3.2.27</ecNumber>
    </recommendedName>
</protein>
<dbReference type="SUPFAM" id="SSF57850">
    <property type="entry name" value="RING/U-box"/>
    <property type="match status" value="1"/>
</dbReference>
<evidence type="ECO:0000256" key="3">
    <source>
        <dbReference type="ARBA" id="ARBA00022723"/>
    </source>
</evidence>
<dbReference type="EC" id="2.3.2.27" evidence="2"/>
<evidence type="ECO:0000313" key="10">
    <source>
        <dbReference type="Proteomes" id="UP001187192"/>
    </source>
</evidence>
<dbReference type="InterPro" id="IPR011016">
    <property type="entry name" value="Znf_RING-CH"/>
</dbReference>
<evidence type="ECO:0000256" key="4">
    <source>
        <dbReference type="ARBA" id="ARBA00022771"/>
    </source>
</evidence>
<feature type="compositionally biased region" description="Low complexity" evidence="7">
    <location>
        <begin position="231"/>
        <end position="241"/>
    </location>
</feature>
<dbReference type="GO" id="GO:0008270">
    <property type="term" value="F:zinc ion binding"/>
    <property type="evidence" value="ECO:0007669"/>
    <property type="project" value="UniProtKB-KW"/>
</dbReference>
<dbReference type="InterPro" id="IPR001841">
    <property type="entry name" value="Znf_RING"/>
</dbReference>
<keyword evidence="4 6" id="KW-0863">Zinc-finger</keyword>
<evidence type="ECO:0000256" key="2">
    <source>
        <dbReference type="ARBA" id="ARBA00012483"/>
    </source>
</evidence>